<reference evidence="1" key="2">
    <citation type="journal article" date="2022" name="New Phytol.">
        <title>Evolutionary transition to the ectomycorrhizal habit in the genomes of a hyperdiverse lineage of mushroom-forming fungi.</title>
        <authorList>
            <person name="Looney B."/>
            <person name="Miyauchi S."/>
            <person name="Morin E."/>
            <person name="Drula E."/>
            <person name="Courty P.E."/>
            <person name="Kohler A."/>
            <person name="Kuo A."/>
            <person name="LaButti K."/>
            <person name="Pangilinan J."/>
            <person name="Lipzen A."/>
            <person name="Riley R."/>
            <person name="Andreopoulos W."/>
            <person name="He G."/>
            <person name="Johnson J."/>
            <person name="Nolan M."/>
            <person name="Tritt A."/>
            <person name="Barry K.W."/>
            <person name="Grigoriev I.V."/>
            <person name="Nagy L.G."/>
            <person name="Hibbett D."/>
            <person name="Henrissat B."/>
            <person name="Matheny P.B."/>
            <person name="Labbe J."/>
            <person name="Martin F.M."/>
        </authorList>
    </citation>
    <scope>NUCLEOTIDE SEQUENCE</scope>
    <source>
        <strain evidence="1">HHB10654</strain>
    </source>
</reference>
<dbReference type="EMBL" id="MU277240">
    <property type="protein sequence ID" value="KAI0057992.1"/>
    <property type="molecule type" value="Genomic_DNA"/>
</dbReference>
<evidence type="ECO:0000313" key="1">
    <source>
        <dbReference type="EMBL" id="KAI0057992.1"/>
    </source>
</evidence>
<name>A0ACB8SP56_9AGAM</name>
<protein>
    <submittedName>
        <fullName evidence="1">Uncharacterized protein</fullName>
    </submittedName>
</protein>
<comment type="caution">
    <text evidence="1">The sequence shown here is derived from an EMBL/GenBank/DDBJ whole genome shotgun (WGS) entry which is preliminary data.</text>
</comment>
<proteinExistence type="predicted"/>
<organism evidence="1 2">
    <name type="scientific">Artomyces pyxidatus</name>
    <dbReference type="NCBI Taxonomy" id="48021"/>
    <lineage>
        <taxon>Eukaryota</taxon>
        <taxon>Fungi</taxon>
        <taxon>Dikarya</taxon>
        <taxon>Basidiomycota</taxon>
        <taxon>Agaricomycotina</taxon>
        <taxon>Agaricomycetes</taxon>
        <taxon>Russulales</taxon>
        <taxon>Auriscalpiaceae</taxon>
        <taxon>Artomyces</taxon>
    </lineage>
</organism>
<keyword evidence="2" id="KW-1185">Reference proteome</keyword>
<accession>A0ACB8SP56</accession>
<sequence>MPSYIGGDYPYTNEKGKEKMQRGPIHRLPVETLREIFLYLPLFTAEEVESRTRELPPAGLAIYHVCRHWRYIVHKCRQLWTVIPLQSVYLTDLSIRLSSPGPIDVYVDYAAMRRPAYMAAALKALDQLPRVRVLSLRAHNDDKDTRRDYYETILMHIIQILSRHPASQLESFTIHFSAAFGAEERFGNFYEDFSGQVPTKLRTLYLDCATIPHTSVCFQAPLTVLELVDCVIGAKETEDHEDYVFTEDIDDFLYVLKALPSLERLVADELYIIPEGVGLPPVRSNYDAHSIELPNLQTLELKNSRVDLMDVIMNTLALPPLVDLHLHDDVASHHQLRQPHTDSFRTLFQDHFSSALAAGLSFDELSVQVAPQGSFDRWTFTAWNLTATKGKNATASELLPHRVRYSVDSLVGGTSVMSSMLNVLPMTEGVRSLAIWSCPLTPLRGWLDLFSSYKTVAQIRIAAPIADALLSELNDLRNPEPIFPLLQTISMVGLPWTAHRFLNELCIEMSVRKVAAVPLLMKKHPHVVALEMDALRDALGSEVELYDDLPFSWEVKYD</sequence>
<reference evidence="1" key="1">
    <citation type="submission" date="2021-03" db="EMBL/GenBank/DDBJ databases">
        <authorList>
            <consortium name="DOE Joint Genome Institute"/>
            <person name="Ahrendt S."/>
            <person name="Looney B.P."/>
            <person name="Miyauchi S."/>
            <person name="Morin E."/>
            <person name="Drula E."/>
            <person name="Courty P.E."/>
            <person name="Chicoki N."/>
            <person name="Fauchery L."/>
            <person name="Kohler A."/>
            <person name="Kuo A."/>
            <person name="Labutti K."/>
            <person name="Pangilinan J."/>
            <person name="Lipzen A."/>
            <person name="Riley R."/>
            <person name="Andreopoulos W."/>
            <person name="He G."/>
            <person name="Johnson J."/>
            <person name="Barry K.W."/>
            <person name="Grigoriev I.V."/>
            <person name="Nagy L."/>
            <person name="Hibbett D."/>
            <person name="Henrissat B."/>
            <person name="Matheny P.B."/>
            <person name="Labbe J."/>
            <person name="Martin F."/>
        </authorList>
    </citation>
    <scope>NUCLEOTIDE SEQUENCE</scope>
    <source>
        <strain evidence="1">HHB10654</strain>
    </source>
</reference>
<dbReference type="Proteomes" id="UP000814140">
    <property type="component" value="Unassembled WGS sequence"/>
</dbReference>
<gene>
    <name evidence="1" type="ORF">BV25DRAFT_1902393</name>
</gene>
<evidence type="ECO:0000313" key="2">
    <source>
        <dbReference type="Proteomes" id="UP000814140"/>
    </source>
</evidence>